<keyword evidence="5" id="KW-0804">Transcription</keyword>
<dbReference type="InterPro" id="IPR001789">
    <property type="entry name" value="Sig_transdc_resp-reg_receiver"/>
</dbReference>
<evidence type="ECO:0000256" key="5">
    <source>
        <dbReference type="ARBA" id="ARBA00023163"/>
    </source>
</evidence>
<dbReference type="GO" id="GO:0005524">
    <property type="term" value="F:ATP binding"/>
    <property type="evidence" value="ECO:0007669"/>
    <property type="project" value="UniProtKB-KW"/>
</dbReference>
<evidence type="ECO:0000259" key="8">
    <source>
        <dbReference type="PROSITE" id="PS50110"/>
    </source>
</evidence>
<dbReference type="PROSITE" id="PS50110">
    <property type="entry name" value="RESPONSE_REGULATORY"/>
    <property type="match status" value="1"/>
</dbReference>
<dbReference type="Pfam" id="PF02954">
    <property type="entry name" value="HTH_8"/>
    <property type="match status" value="1"/>
</dbReference>
<keyword evidence="6" id="KW-0597">Phosphoprotein</keyword>
<dbReference type="Pfam" id="PF00158">
    <property type="entry name" value="Sigma54_activat"/>
    <property type="match status" value="1"/>
</dbReference>
<gene>
    <name evidence="9" type="ORF">J5O05_18535</name>
</gene>
<dbReference type="PROSITE" id="PS00688">
    <property type="entry name" value="SIGMA54_INTERACT_3"/>
    <property type="match status" value="1"/>
</dbReference>
<keyword evidence="1" id="KW-0547">Nucleotide-binding</keyword>
<dbReference type="Proteomes" id="UP000664904">
    <property type="component" value="Plasmid unnamed5"/>
</dbReference>
<dbReference type="InterPro" id="IPR025944">
    <property type="entry name" value="Sigma_54_int_dom_CS"/>
</dbReference>
<dbReference type="Gene3D" id="3.40.50.2300">
    <property type="match status" value="1"/>
</dbReference>
<dbReference type="KEGG" id="pxi:J5O05_18535"/>
<feature type="domain" description="Response regulatory" evidence="8">
    <location>
        <begin position="3"/>
        <end position="122"/>
    </location>
</feature>
<dbReference type="SMART" id="SM00448">
    <property type="entry name" value="REC"/>
    <property type="match status" value="1"/>
</dbReference>
<sequence>MKQVLVCDDDPSIVSALRLLLKSEGFTVVTASSPAEAEFFVKSKEIDLALIDLNYHRDTTSGDEGIALIKALKAIDSDLAVVTMTGWASIDIAVSVMQAGAGDFIQKPWENERLLSILNTQLALRAKNKENSLLAAENHALKQSLEPLGKVELIAHSMAMQTLLQQLAPLANSDLNILITGENGTGKSLLAEYIHHLSPRNHARFVSINMGAITDTLFESEMFGHTKGAYTDAKEQRVGRFELANGGTLFMDEVGNIPLSQQGKLLRVLESKQFEKVGSSKTQIADVRIVSATNADLDIMVNNKTFRQDLYYRLNTFVVTLPPLRTRKEDIIPLAEQQLRLAATRQRKPVPRLSESALQALEQYEWPGNVRELSHTMERAALLATTEIGVEHLMLSSSAPTPNQSTRSDFGERTMDDIEKEIITARLNAHKGNAVTAAKSLGLSRSAFYRRLEKFEI</sequence>
<evidence type="ECO:0000313" key="10">
    <source>
        <dbReference type="Proteomes" id="UP000664904"/>
    </source>
</evidence>
<dbReference type="PROSITE" id="PS00676">
    <property type="entry name" value="SIGMA54_INTERACT_2"/>
    <property type="match status" value="1"/>
</dbReference>
<dbReference type="SUPFAM" id="SSF46689">
    <property type="entry name" value="Homeodomain-like"/>
    <property type="match status" value="1"/>
</dbReference>
<dbReference type="GO" id="GO:0043565">
    <property type="term" value="F:sequence-specific DNA binding"/>
    <property type="evidence" value="ECO:0007669"/>
    <property type="project" value="InterPro"/>
</dbReference>
<dbReference type="InterPro" id="IPR009057">
    <property type="entry name" value="Homeodomain-like_sf"/>
</dbReference>
<evidence type="ECO:0000256" key="1">
    <source>
        <dbReference type="ARBA" id="ARBA00022741"/>
    </source>
</evidence>
<dbReference type="InterPro" id="IPR002197">
    <property type="entry name" value="HTH_Fis"/>
</dbReference>
<dbReference type="InterPro" id="IPR003593">
    <property type="entry name" value="AAA+_ATPase"/>
</dbReference>
<organism evidence="9 10">
    <name type="scientific">Pseudoalteromonas xiamenensis</name>
    <dbReference type="NCBI Taxonomy" id="882626"/>
    <lineage>
        <taxon>Bacteria</taxon>
        <taxon>Pseudomonadati</taxon>
        <taxon>Pseudomonadota</taxon>
        <taxon>Gammaproteobacteria</taxon>
        <taxon>Alteromonadales</taxon>
        <taxon>Pseudoalteromonadaceae</taxon>
        <taxon>Pseudoalteromonas</taxon>
    </lineage>
</organism>
<dbReference type="PANTHER" id="PTHR32071">
    <property type="entry name" value="TRANSCRIPTIONAL REGULATORY PROTEIN"/>
    <property type="match status" value="1"/>
</dbReference>
<evidence type="ECO:0000256" key="6">
    <source>
        <dbReference type="PROSITE-ProRule" id="PRU00169"/>
    </source>
</evidence>
<dbReference type="Gene3D" id="1.10.10.60">
    <property type="entry name" value="Homeodomain-like"/>
    <property type="match status" value="1"/>
</dbReference>
<keyword evidence="2" id="KW-0067">ATP-binding</keyword>
<dbReference type="PANTHER" id="PTHR32071:SF57">
    <property type="entry name" value="C4-DICARBOXYLATE TRANSPORT TRANSCRIPTIONAL REGULATORY PROTEIN DCTD"/>
    <property type="match status" value="1"/>
</dbReference>
<accession>A0A975DLZ7</accession>
<dbReference type="Gene3D" id="1.10.8.60">
    <property type="match status" value="1"/>
</dbReference>
<name>A0A975DLZ7_9GAMM</name>
<dbReference type="GO" id="GO:0000160">
    <property type="term" value="P:phosphorelay signal transduction system"/>
    <property type="evidence" value="ECO:0007669"/>
    <property type="project" value="InterPro"/>
</dbReference>
<dbReference type="Pfam" id="PF00072">
    <property type="entry name" value="Response_reg"/>
    <property type="match status" value="1"/>
</dbReference>
<dbReference type="PRINTS" id="PR01590">
    <property type="entry name" value="HTHFIS"/>
</dbReference>
<dbReference type="AlphaFoldDB" id="A0A975DLZ7"/>
<dbReference type="CDD" id="cd00009">
    <property type="entry name" value="AAA"/>
    <property type="match status" value="1"/>
</dbReference>
<evidence type="ECO:0000256" key="3">
    <source>
        <dbReference type="ARBA" id="ARBA00023015"/>
    </source>
</evidence>
<dbReference type="GO" id="GO:0006355">
    <property type="term" value="P:regulation of DNA-templated transcription"/>
    <property type="evidence" value="ECO:0007669"/>
    <property type="project" value="InterPro"/>
</dbReference>
<keyword evidence="3" id="KW-0805">Transcription regulation</keyword>
<keyword evidence="4" id="KW-0238">DNA-binding</keyword>
<dbReference type="InterPro" id="IPR011006">
    <property type="entry name" value="CheY-like_superfamily"/>
</dbReference>
<evidence type="ECO:0000256" key="2">
    <source>
        <dbReference type="ARBA" id="ARBA00022840"/>
    </source>
</evidence>
<dbReference type="PROSITE" id="PS50045">
    <property type="entry name" value="SIGMA54_INTERACT_4"/>
    <property type="match status" value="1"/>
</dbReference>
<evidence type="ECO:0000259" key="7">
    <source>
        <dbReference type="PROSITE" id="PS50045"/>
    </source>
</evidence>
<proteinExistence type="predicted"/>
<evidence type="ECO:0000313" key="9">
    <source>
        <dbReference type="EMBL" id="QTH73490.1"/>
    </source>
</evidence>
<dbReference type="InterPro" id="IPR002078">
    <property type="entry name" value="Sigma_54_int"/>
</dbReference>
<reference evidence="9" key="1">
    <citation type="submission" date="2021-03" db="EMBL/GenBank/DDBJ databases">
        <title>Complete Genome of Pseudoalteromonas xiamenensis STKMTI.2, a new potential marine bacterium producing anti-Vibrio compounds.</title>
        <authorList>
            <person name="Handayani D.P."/>
            <person name="Isnansetyo A."/>
            <person name="Istiqomah I."/>
            <person name="Jumina J."/>
        </authorList>
    </citation>
    <scope>NUCLEOTIDE SEQUENCE</scope>
    <source>
        <strain evidence="9">STKMTI.2</strain>
        <plasmid evidence="9">unnamed5</plasmid>
    </source>
</reference>
<geneLocation type="plasmid" evidence="9 10">
    <name>unnamed5</name>
</geneLocation>
<dbReference type="InterPro" id="IPR027417">
    <property type="entry name" value="P-loop_NTPase"/>
</dbReference>
<dbReference type="SUPFAM" id="SSF52172">
    <property type="entry name" value="CheY-like"/>
    <property type="match status" value="1"/>
</dbReference>
<dbReference type="SUPFAM" id="SSF52540">
    <property type="entry name" value="P-loop containing nucleoside triphosphate hydrolases"/>
    <property type="match status" value="1"/>
</dbReference>
<keyword evidence="9" id="KW-0614">Plasmid</keyword>
<dbReference type="InterPro" id="IPR058031">
    <property type="entry name" value="AAA_lid_NorR"/>
</dbReference>
<dbReference type="Gene3D" id="3.40.50.300">
    <property type="entry name" value="P-loop containing nucleotide triphosphate hydrolases"/>
    <property type="match status" value="1"/>
</dbReference>
<feature type="modified residue" description="4-aspartylphosphate" evidence="6">
    <location>
        <position position="52"/>
    </location>
</feature>
<evidence type="ECO:0000256" key="4">
    <source>
        <dbReference type="ARBA" id="ARBA00023125"/>
    </source>
</evidence>
<protein>
    <submittedName>
        <fullName evidence="9">Sigma-54-dependent Fis family transcriptional regulator</fullName>
    </submittedName>
</protein>
<keyword evidence="10" id="KW-1185">Reference proteome</keyword>
<dbReference type="SMART" id="SM00382">
    <property type="entry name" value="AAA"/>
    <property type="match status" value="1"/>
</dbReference>
<dbReference type="EMBL" id="CP072135">
    <property type="protein sequence ID" value="QTH73490.1"/>
    <property type="molecule type" value="Genomic_DNA"/>
</dbReference>
<feature type="domain" description="Sigma-54 factor interaction" evidence="7">
    <location>
        <begin position="153"/>
        <end position="382"/>
    </location>
</feature>
<dbReference type="Pfam" id="PF25601">
    <property type="entry name" value="AAA_lid_14"/>
    <property type="match status" value="1"/>
</dbReference>
<dbReference type="FunFam" id="3.40.50.300:FF:000006">
    <property type="entry name" value="DNA-binding transcriptional regulator NtrC"/>
    <property type="match status" value="1"/>
</dbReference>
<dbReference type="InterPro" id="IPR025943">
    <property type="entry name" value="Sigma_54_int_dom_ATP-bd_2"/>
</dbReference>
<dbReference type="RefSeq" id="WP_208845102.1">
    <property type="nucleotide sequence ID" value="NZ_CP072135.1"/>
</dbReference>